<evidence type="ECO:0000256" key="5">
    <source>
        <dbReference type="ARBA" id="ARBA00022989"/>
    </source>
</evidence>
<evidence type="ECO:0000259" key="9">
    <source>
        <dbReference type="PROSITE" id="PS50928"/>
    </source>
</evidence>
<evidence type="ECO:0000256" key="2">
    <source>
        <dbReference type="ARBA" id="ARBA00022448"/>
    </source>
</evidence>
<feature type="transmembrane region" description="Helical" evidence="7">
    <location>
        <begin position="100"/>
        <end position="121"/>
    </location>
</feature>
<dbReference type="InterPro" id="IPR051393">
    <property type="entry name" value="ABC_transporter_permease"/>
</dbReference>
<comment type="caution">
    <text evidence="10">The sequence shown here is derived from an EMBL/GenBank/DDBJ whole genome shotgun (WGS) entry which is preliminary data.</text>
</comment>
<evidence type="ECO:0000256" key="3">
    <source>
        <dbReference type="ARBA" id="ARBA00022475"/>
    </source>
</evidence>
<accession>A0A4S4FRK4</accession>
<dbReference type="SUPFAM" id="SSF161098">
    <property type="entry name" value="MetI-like"/>
    <property type="match status" value="1"/>
</dbReference>
<protein>
    <submittedName>
        <fullName evidence="10">Sugar ABC transporter permease</fullName>
    </submittedName>
</protein>
<evidence type="ECO:0000313" key="10">
    <source>
        <dbReference type="EMBL" id="THG33283.1"/>
    </source>
</evidence>
<dbReference type="Pfam" id="PF00528">
    <property type="entry name" value="BPD_transp_1"/>
    <property type="match status" value="1"/>
</dbReference>
<evidence type="ECO:0000313" key="11">
    <source>
        <dbReference type="Proteomes" id="UP000309133"/>
    </source>
</evidence>
<evidence type="ECO:0000256" key="1">
    <source>
        <dbReference type="ARBA" id="ARBA00004651"/>
    </source>
</evidence>
<feature type="transmembrane region" description="Helical" evidence="7">
    <location>
        <begin position="32"/>
        <end position="54"/>
    </location>
</feature>
<feature type="transmembrane region" description="Helical" evidence="7">
    <location>
        <begin position="133"/>
        <end position="153"/>
    </location>
</feature>
<dbReference type="GO" id="GO:0055085">
    <property type="term" value="P:transmembrane transport"/>
    <property type="evidence" value="ECO:0007669"/>
    <property type="project" value="InterPro"/>
</dbReference>
<dbReference type="InterPro" id="IPR035906">
    <property type="entry name" value="MetI-like_sf"/>
</dbReference>
<evidence type="ECO:0000256" key="7">
    <source>
        <dbReference type="RuleBase" id="RU363032"/>
    </source>
</evidence>
<name>A0A4S4FRK4_9MICO</name>
<dbReference type="GO" id="GO:0005886">
    <property type="term" value="C:plasma membrane"/>
    <property type="evidence" value="ECO:0007669"/>
    <property type="project" value="UniProtKB-SubCell"/>
</dbReference>
<feature type="region of interest" description="Disordered" evidence="8">
    <location>
        <begin position="1"/>
        <end position="31"/>
    </location>
</feature>
<proteinExistence type="inferred from homology"/>
<feature type="transmembrane region" description="Helical" evidence="7">
    <location>
        <begin position="227"/>
        <end position="252"/>
    </location>
</feature>
<keyword evidence="3" id="KW-1003">Cell membrane</keyword>
<dbReference type="EMBL" id="SSSM01000001">
    <property type="protein sequence ID" value="THG33283.1"/>
    <property type="molecule type" value="Genomic_DNA"/>
</dbReference>
<feature type="domain" description="ABC transmembrane type-1" evidence="9">
    <location>
        <begin position="96"/>
        <end position="308"/>
    </location>
</feature>
<dbReference type="CDD" id="cd06261">
    <property type="entry name" value="TM_PBP2"/>
    <property type="match status" value="1"/>
</dbReference>
<evidence type="ECO:0000256" key="6">
    <source>
        <dbReference type="ARBA" id="ARBA00023136"/>
    </source>
</evidence>
<dbReference type="Proteomes" id="UP000309133">
    <property type="component" value="Unassembled WGS sequence"/>
</dbReference>
<dbReference type="PROSITE" id="PS50928">
    <property type="entry name" value="ABC_TM1"/>
    <property type="match status" value="1"/>
</dbReference>
<keyword evidence="4 7" id="KW-0812">Transmembrane</keyword>
<dbReference type="InterPro" id="IPR000515">
    <property type="entry name" value="MetI-like"/>
</dbReference>
<evidence type="ECO:0000256" key="8">
    <source>
        <dbReference type="SAM" id="MobiDB-lite"/>
    </source>
</evidence>
<gene>
    <name evidence="10" type="ORF">E6C64_02725</name>
</gene>
<sequence>MTSSHPISARVPGQSVGRTARRRSRNGAGPAHSARIGMAFVTPFLLFLIVFQYIPIGMLVRNSFFDYTLLRPDDQKFVGLGQFERILADPSVTSTFGVTLLFALGVLVLVVPLGFLVAVFLNGRFPGRSIVRTIVFLPVVTSVAVTSTMWLFMLTKNGGLVNSAITGLGLQPVAFLTSIPWALISIIVMSAWQQIGFAAVLFLTGLQSVPDDVIEAARVDGASRARVIFSIILPLMSRTTLFVVITMTVFSLQAFAPAFLMTSGGPEDSTSLVVYAIYNAAFKLQDPGFASALAVAVMFIALVLSGIQSLFLRTKWSY</sequence>
<keyword evidence="2 7" id="KW-0813">Transport</keyword>
<organism evidence="10 11">
    <name type="scientific">Naasia lichenicola</name>
    <dbReference type="NCBI Taxonomy" id="2565933"/>
    <lineage>
        <taxon>Bacteria</taxon>
        <taxon>Bacillati</taxon>
        <taxon>Actinomycetota</taxon>
        <taxon>Actinomycetes</taxon>
        <taxon>Micrococcales</taxon>
        <taxon>Microbacteriaceae</taxon>
        <taxon>Naasia</taxon>
    </lineage>
</organism>
<dbReference type="PANTHER" id="PTHR30193">
    <property type="entry name" value="ABC TRANSPORTER PERMEASE PROTEIN"/>
    <property type="match status" value="1"/>
</dbReference>
<keyword evidence="5 7" id="KW-1133">Transmembrane helix</keyword>
<feature type="transmembrane region" description="Helical" evidence="7">
    <location>
        <begin position="173"/>
        <end position="206"/>
    </location>
</feature>
<feature type="transmembrane region" description="Helical" evidence="7">
    <location>
        <begin position="289"/>
        <end position="312"/>
    </location>
</feature>
<comment type="subcellular location">
    <subcellularLocation>
        <location evidence="1 7">Cell membrane</location>
        <topology evidence="1 7">Multi-pass membrane protein</topology>
    </subcellularLocation>
</comment>
<keyword evidence="11" id="KW-1185">Reference proteome</keyword>
<dbReference type="AlphaFoldDB" id="A0A4S4FRK4"/>
<comment type="similarity">
    <text evidence="7">Belongs to the binding-protein-dependent transport system permease family.</text>
</comment>
<reference evidence="10 11" key="1">
    <citation type="submission" date="2019-04" db="EMBL/GenBank/DDBJ databases">
        <authorList>
            <person name="Jiang L."/>
        </authorList>
    </citation>
    <scope>NUCLEOTIDE SEQUENCE [LARGE SCALE GENOMIC DNA]</scope>
    <source>
        <strain evidence="10 11">YIM 131853</strain>
    </source>
</reference>
<dbReference type="PANTHER" id="PTHR30193:SF37">
    <property type="entry name" value="INNER MEMBRANE ABC TRANSPORTER PERMEASE PROTEIN YCJO"/>
    <property type="match status" value="1"/>
</dbReference>
<keyword evidence="6 7" id="KW-0472">Membrane</keyword>
<dbReference type="Gene3D" id="1.10.3720.10">
    <property type="entry name" value="MetI-like"/>
    <property type="match status" value="1"/>
</dbReference>
<evidence type="ECO:0000256" key="4">
    <source>
        <dbReference type="ARBA" id="ARBA00022692"/>
    </source>
</evidence>